<name>A0AA35SY71_GEOBA</name>
<dbReference type="AlphaFoldDB" id="A0AA35SY71"/>
<protein>
    <submittedName>
        <fullName evidence="1">Uncharacterized protein MJ1520</fullName>
    </submittedName>
</protein>
<sequence>MAGIKAGKHDEYLVGYQVEADATDLSETEVYLGSDTAQNSFAWLVPLSEGRALVGMAPRRRANGQMEGFIERLKSDGKIDSIASRPQTWGIPIRPLSPSYGDRVLVAGDAAGLVKPTTGGGIYYAFLSGRIAAESAHNAISSGKCTANDLRGYERNWKAVFGRELRVGSYARMLFETLTDDQIERLMIEFLSDGVLDDYIGEDVAFDWHGRVIMTTLRHTNIRRVLGTLGPSAAPFVARLMHAR</sequence>
<dbReference type="InterPro" id="IPR036188">
    <property type="entry name" value="FAD/NAD-bd_sf"/>
</dbReference>
<dbReference type="PANTHER" id="PTHR42685">
    <property type="entry name" value="GERANYLGERANYL DIPHOSPHATE REDUCTASE"/>
    <property type="match status" value="1"/>
</dbReference>
<dbReference type="SUPFAM" id="SSF51905">
    <property type="entry name" value="FAD/NAD(P)-binding domain"/>
    <property type="match status" value="1"/>
</dbReference>
<organism evidence="1 2">
    <name type="scientific">Geodia barretti</name>
    <name type="common">Barrett's horny sponge</name>
    <dbReference type="NCBI Taxonomy" id="519541"/>
    <lineage>
        <taxon>Eukaryota</taxon>
        <taxon>Metazoa</taxon>
        <taxon>Porifera</taxon>
        <taxon>Demospongiae</taxon>
        <taxon>Heteroscleromorpha</taxon>
        <taxon>Tetractinellida</taxon>
        <taxon>Astrophorina</taxon>
        <taxon>Geodiidae</taxon>
        <taxon>Geodia</taxon>
    </lineage>
</organism>
<dbReference type="Gene3D" id="3.50.50.60">
    <property type="entry name" value="FAD/NAD(P)-binding domain"/>
    <property type="match status" value="1"/>
</dbReference>
<reference evidence="1" key="1">
    <citation type="submission" date="2023-03" db="EMBL/GenBank/DDBJ databases">
        <authorList>
            <person name="Steffen K."/>
            <person name="Cardenas P."/>
        </authorList>
    </citation>
    <scope>NUCLEOTIDE SEQUENCE</scope>
</reference>
<accession>A0AA35SY71</accession>
<dbReference type="InterPro" id="IPR050407">
    <property type="entry name" value="Geranylgeranyl_reductase"/>
</dbReference>
<proteinExistence type="predicted"/>
<comment type="caution">
    <text evidence="1">The sequence shown here is derived from an EMBL/GenBank/DDBJ whole genome shotgun (WGS) entry which is preliminary data.</text>
</comment>
<gene>
    <name evidence="1" type="ORF">GBAR_LOCUS21066</name>
</gene>
<evidence type="ECO:0000313" key="1">
    <source>
        <dbReference type="EMBL" id="CAI8037652.1"/>
    </source>
</evidence>
<dbReference type="Proteomes" id="UP001174909">
    <property type="component" value="Unassembled WGS sequence"/>
</dbReference>
<keyword evidence="2" id="KW-1185">Reference proteome</keyword>
<dbReference type="EMBL" id="CASHTH010002955">
    <property type="protein sequence ID" value="CAI8037652.1"/>
    <property type="molecule type" value="Genomic_DNA"/>
</dbReference>
<evidence type="ECO:0000313" key="2">
    <source>
        <dbReference type="Proteomes" id="UP001174909"/>
    </source>
</evidence>
<dbReference type="PANTHER" id="PTHR42685:SF22">
    <property type="entry name" value="CONDITIONED MEDIUM FACTOR RECEPTOR 1"/>
    <property type="match status" value="1"/>
</dbReference>